<protein>
    <submittedName>
        <fullName evidence="1">Uncharacterized protein</fullName>
    </submittedName>
</protein>
<organism evidence="1 2">
    <name type="scientific">Artomyces pyxidatus</name>
    <dbReference type="NCBI Taxonomy" id="48021"/>
    <lineage>
        <taxon>Eukaryota</taxon>
        <taxon>Fungi</taxon>
        <taxon>Dikarya</taxon>
        <taxon>Basidiomycota</taxon>
        <taxon>Agaricomycotina</taxon>
        <taxon>Agaricomycetes</taxon>
        <taxon>Russulales</taxon>
        <taxon>Auriscalpiaceae</taxon>
        <taxon>Artomyces</taxon>
    </lineage>
</organism>
<evidence type="ECO:0000313" key="2">
    <source>
        <dbReference type="Proteomes" id="UP000814140"/>
    </source>
</evidence>
<reference evidence="1" key="2">
    <citation type="journal article" date="2022" name="New Phytol.">
        <title>Evolutionary transition to the ectomycorrhizal habit in the genomes of a hyperdiverse lineage of mushroom-forming fungi.</title>
        <authorList>
            <person name="Looney B."/>
            <person name="Miyauchi S."/>
            <person name="Morin E."/>
            <person name="Drula E."/>
            <person name="Courty P.E."/>
            <person name="Kohler A."/>
            <person name="Kuo A."/>
            <person name="LaButti K."/>
            <person name="Pangilinan J."/>
            <person name="Lipzen A."/>
            <person name="Riley R."/>
            <person name="Andreopoulos W."/>
            <person name="He G."/>
            <person name="Johnson J."/>
            <person name="Nolan M."/>
            <person name="Tritt A."/>
            <person name="Barry K.W."/>
            <person name="Grigoriev I.V."/>
            <person name="Nagy L.G."/>
            <person name="Hibbett D."/>
            <person name="Henrissat B."/>
            <person name="Matheny P.B."/>
            <person name="Labbe J."/>
            <person name="Martin F.M."/>
        </authorList>
    </citation>
    <scope>NUCLEOTIDE SEQUENCE</scope>
    <source>
        <strain evidence="1">HHB10654</strain>
    </source>
</reference>
<sequence length="348" mass="38566">AYAFPINCSALVLWPMKPVLCSIPYIDQTLESTATPRRTAALGWILVHLASPGNSRLLRENASTASYGQYSWTTRLYHDTFKCHTATRIVVGSISSYPPPELPLAVHPALQVPPILILTQPSPSTLFLLASEYVRSSGLSLLNQSLASKRSGRTMKVGILIARVRSHRQLTLRMKANVVDVDVAALTVLQREGRYGTDVEAEPGRRITHSPPEPMRTGKCGTALNDGQRWYMGRRRSRRRPSTGTFEEKLILVIVFGRERLGEGSDQMVRGIEVNVHFTLMVSLCWMRITVDTSDSEGQRKIDVRCVCVALRLTTNNRVSGLSPSPGPAVLFRLWIAGVVPILANWPV</sequence>
<accession>A0ACB8SEA2</accession>
<evidence type="ECO:0000313" key="1">
    <source>
        <dbReference type="EMBL" id="KAI0054557.1"/>
    </source>
</evidence>
<name>A0ACB8SEA2_9AGAM</name>
<feature type="non-terminal residue" evidence="1">
    <location>
        <position position="1"/>
    </location>
</feature>
<comment type="caution">
    <text evidence="1">The sequence shown here is derived from an EMBL/GenBank/DDBJ whole genome shotgun (WGS) entry which is preliminary data.</text>
</comment>
<dbReference type="EMBL" id="MU277394">
    <property type="protein sequence ID" value="KAI0054557.1"/>
    <property type="molecule type" value="Genomic_DNA"/>
</dbReference>
<keyword evidence="2" id="KW-1185">Reference proteome</keyword>
<gene>
    <name evidence="1" type="ORF">BV25DRAFT_1843580</name>
</gene>
<proteinExistence type="predicted"/>
<reference evidence="1" key="1">
    <citation type="submission" date="2021-03" db="EMBL/GenBank/DDBJ databases">
        <authorList>
            <consortium name="DOE Joint Genome Institute"/>
            <person name="Ahrendt S."/>
            <person name="Looney B.P."/>
            <person name="Miyauchi S."/>
            <person name="Morin E."/>
            <person name="Drula E."/>
            <person name="Courty P.E."/>
            <person name="Chicoki N."/>
            <person name="Fauchery L."/>
            <person name="Kohler A."/>
            <person name="Kuo A."/>
            <person name="Labutti K."/>
            <person name="Pangilinan J."/>
            <person name="Lipzen A."/>
            <person name="Riley R."/>
            <person name="Andreopoulos W."/>
            <person name="He G."/>
            <person name="Johnson J."/>
            <person name="Barry K.W."/>
            <person name="Grigoriev I.V."/>
            <person name="Nagy L."/>
            <person name="Hibbett D."/>
            <person name="Henrissat B."/>
            <person name="Matheny P.B."/>
            <person name="Labbe J."/>
            <person name="Martin F."/>
        </authorList>
    </citation>
    <scope>NUCLEOTIDE SEQUENCE</scope>
    <source>
        <strain evidence="1">HHB10654</strain>
    </source>
</reference>
<dbReference type="Proteomes" id="UP000814140">
    <property type="component" value="Unassembled WGS sequence"/>
</dbReference>